<keyword evidence="6" id="KW-1185">Reference proteome</keyword>
<dbReference type="PANTHER" id="PTHR46640:SF1">
    <property type="entry name" value="FUNGAL LIPASE-LIKE DOMAIN-CONTAINING PROTEIN-RELATED"/>
    <property type="match status" value="1"/>
</dbReference>
<feature type="domain" description="Fungal lipase-type" evidence="4">
    <location>
        <begin position="100"/>
        <end position="230"/>
    </location>
</feature>
<evidence type="ECO:0000259" key="4">
    <source>
        <dbReference type="Pfam" id="PF01764"/>
    </source>
</evidence>
<dbReference type="CDD" id="cd00519">
    <property type="entry name" value="Lipase_3"/>
    <property type="match status" value="1"/>
</dbReference>
<feature type="chain" id="PRO_5025629314" evidence="3">
    <location>
        <begin position="17"/>
        <end position="293"/>
    </location>
</feature>
<dbReference type="InterPro" id="IPR051299">
    <property type="entry name" value="AB_hydrolase_lip/est"/>
</dbReference>
<proteinExistence type="predicted"/>
<dbReference type="Gene3D" id="3.40.50.1820">
    <property type="entry name" value="alpha/beta hydrolase"/>
    <property type="match status" value="1"/>
</dbReference>
<keyword evidence="2 5" id="KW-0378">Hydrolase</keyword>
<protein>
    <submittedName>
        <fullName evidence="5">Alpha/beta-hydrolase</fullName>
    </submittedName>
</protein>
<evidence type="ECO:0000313" key="6">
    <source>
        <dbReference type="Proteomes" id="UP000800035"/>
    </source>
</evidence>
<accession>A0A6A5TYX4</accession>
<sequence length="293" mass="31026">MKSTFALLALSGLSAAAPLEARKEAVTPAVFDKLVFYAQYAAASYCKGNNNTPNTKVKCPGKLCEKVEAANTNTLTEFQNTAETDATGFVATDTTNSLIVISFRGSKSDKNWDSNLDVGLDSFSACSGCKAHGGFKASWEESQAAVVKAVKDAQAKYPKYKVIATGHSLGGAMATIAAAALRASGTTVDLYTYGAPKAGNDKLASFLQKTDKGLSYRVVHKNDPVPALPPSVPFLLPFEHIQPEYYITTAGNATVKAADVVMYQKGEDDGSSSDEADAHRAYFGRISACESDD</sequence>
<evidence type="ECO:0000313" key="5">
    <source>
        <dbReference type="EMBL" id="KAF1954147.1"/>
    </source>
</evidence>
<dbReference type="InterPro" id="IPR002921">
    <property type="entry name" value="Fungal_lipase-type"/>
</dbReference>
<dbReference type="Pfam" id="PF01764">
    <property type="entry name" value="Lipase_3"/>
    <property type="match status" value="1"/>
</dbReference>
<keyword evidence="1 3" id="KW-0732">Signal</keyword>
<organism evidence="5 6">
    <name type="scientific">Byssothecium circinans</name>
    <dbReference type="NCBI Taxonomy" id="147558"/>
    <lineage>
        <taxon>Eukaryota</taxon>
        <taxon>Fungi</taxon>
        <taxon>Dikarya</taxon>
        <taxon>Ascomycota</taxon>
        <taxon>Pezizomycotina</taxon>
        <taxon>Dothideomycetes</taxon>
        <taxon>Pleosporomycetidae</taxon>
        <taxon>Pleosporales</taxon>
        <taxon>Massarineae</taxon>
        <taxon>Massarinaceae</taxon>
        <taxon>Byssothecium</taxon>
    </lineage>
</organism>
<dbReference type="PANTHER" id="PTHR46640">
    <property type="entry name" value="TRIACYLGLYCEROL LIPASE, PUTATIVE (AFU_ORTHOLOGUE AFUA_6G06510)-RELATED"/>
    <property type="match status" value="1"/>
</dbReference>
<reference evidence="5" key="1">
    <citation type="journal article" date="2020" name="Stud. Mycol.">
        <title>101 Dothideomycetes genomes: a test case for predicting lifestyles and emergence of pathogens.</title>
        <authorList>
            <person name="Haridas S."/>
            <person name="Albert R."/>
            <person name="Binder M."/>
            <person name="Bloem J."/>
            <person name="Labutti K."/>
            <person name="Salamov A."/>
            <person name="Andreopoulos B."/>
            <person name="Baker S."/>
            <person name="Barry K."/>
            <person name="Bills G."/>
            <person name="Bluhm B."/>
            <person name="Cannon C."/>
            <person name="Castanera R."/>
            <person name="Culley D."/>
            <person name="Daum C."/>
            <person name="Ezra D."/>
            <person name="Gonzalez J."/>
            <person name="Henrissat B."/>
            <person name="Kuo A."/>
            <person name="Liang C."/>
            <person name="Lipzen A."/>
            <person name="Lutzoni F."/>
            <person name="Magnuson J."/>
            <person name="Mondo S."/>
            <person name="Nolan M."/>
            <person name="Ohm R."/>
            <person name="Pangilinan J."/>
            <person name="Park H.-J."/>
            <person name="Ramirez L."/>
            <person name="Alfaro M."/>
            <person name="Sun H."/>
            <person name="Tritt A."/>
            <person name="Yoshinaga Y."/>
            <person name="Zwiers L.-H."/>
            <person name="Turgeon B."/>
            <person name="Goodwin S."/>
            <person name="Spatafora J."/>
            <person name="Crous P."/>
            <person name="Grigoriev I."/>
        </authorList>
    </citation>
    <scope>NUCLEOTIDE SEQUENCE</scope>
    <source>
        <strain evidence="5">CBS 675.92</strain>
    </source>
</reference>
<dbReference type="EMBL" id="ML977000">
    <property type="protein sequence ID" value="KAF1954147.1"/>
    <property type="molecule type" value="Genomic_DNA"/>
</dbReference>
<evidence type="ECO:0000256" key="3">
    <source>
        <dbReference type="SAM" id="SignalP"/>
    </source>
</evidence>
<dbReference type="Proteomes" id="UP000800035">
    <property type="component" value="Unassembled WGS sequence"/>
</dbReference>
<evidence type="ECO:0000256" key="1">
    <source>
        <dbReference type="ARBA" id="ARBA00022729"/>
    </source>
</evidence>
<gene>
    <name evidence="5" type="ORF">CC80DRAFT_550605</name>
</gene>
<name>A0A6A5TYX4_9PLEO</name>
<dbReference type="GO" id="GO:0006629">
    <property type="term" value="P:lipid metabolic process"/>
    <property type="evidence" value="ECO:0007669"/>
    <property type="project" value="InterPro"/>
</dbReference>
<dbReference type="OrthoDB" id="426718at2759"/>
<dbReference type="GO" id="GO:0016787">
    <property type="term" value="F:hydrolase activity"/>
    <property type="evidence" value="ECO:0007669"/>
    <property type="project" value="UniProtKB-KW"/>
</dbReference>
<evidence type="ECO:0000256" key="2">
    <source>
        <dbReference type="ARBA" id="ARBA00022801"/>
    </source>
</evidence>
<feature type="signal peptide" evidence="3">
    <location>
        <begin position="1"/>
        <end position="16"/>
    </location>
</feature>
<dbReference type="AlphaFoldDB" id="A0A6A5TYX4"/>
<dbReference type="InterPro" id="IPR029058">
    <property type="entry name" value="AB_hydrolase_fold"/>
</dbReference>
<dbReference type="SUPFAM" id="SSF53474">
    <property type="entry name" value="alpha/beta-Hydrolases"/>
    <property type="match status" value="1"/>
</dbReference>